<keyword evidence="1" id="KW-0812">Transmembrane</keyword>
<evidence type="ECO:0008006" key="4">
    <source>
        <dbReference type="Google" id="ProtNLM"/>
    </source>
</evidence>
<organism evidence="2 3">
    <name type="scientific">Phytohabitans aurantiacus</name>
    <dbReference type="NCBI Taxonomy" id="3016789"/>
    <lineage>
        <taxon>Bacteria</taxon>
        <taxon>Bacillati</taxon>
        <taxon>Actinomycetota</taxon>
        <taxon>Actinomycetes</taxon>
        <taxon>Micromonosporales</taxon>
        <taxon>Micromonosporaceae</taxon>
    </lineage>
</organism>
<keyword evidence="1" id="KW-0472">Membrane</keyword>
<proteinExistence type="predicted"/>
<name>A0ABQ5QLS8_9ACTN</name>
<dbReference type="RefSeq" id="WP_281892704.1">
    <property type="nucleotide sequence ID" value="NZ_BSDI01000004.1"/>
</dbReference>
<evidence type="ECO:0000313" key="3">
    <source>
        <dbReference type="Proteomes" id="UP001144280"/>
    </source>
</evidence>
<evidence type="ECO:0000313" key="2">
    <source>
        <dbReference type="EMBL" id="GLH95665.1"/>
    </source>
</evidence>
<protein>
    <recommendedName>
        <fullName evidence="4">DUF2007 domain-containing protein</fullName>
    </recommendedName>
</protein>
<reference evidence="2" key="1">
    <citation type="submission" date="2022-12" db="EMBL/GenBank/DDBJ databases">
        <title>New Phytohabitans aurantiacus sp. RD004123 nov., an actinomycete isolated from soil.</title>
        <authorList>
            <person name="Triningsih D.W."/>
            <person name="Harunari E."/>
            <person name="Igarashi Y."/>
        </authorList>
    </citation>
    <scope>NUCLEOTIDE SEQUENCE</scope>
    <source>
        <strain evidence="2">RD004123</strain>
    </source>
</reference>
<sequence>MAISDGWYLAGPVIAFAVIGVLAVVLHRALSRDAAPREASPILDDFGLLRIAALADCLDSASGVRTALSQAGIRSTVAVGMDGLVKVLVFPDDADRARQVLDHP</sequence>
<keyword evidence="1" id="KW-1133">Transmembrane helix</keyword>
<evidence type="ECO:0000256" key="1">
    <source>
        <dbReference type="SAM" id="Phobius"/>
    </source>
</evidence>
<accession>A0ABQ5QLS8</accession>
<comment type="caution">
    <text evidence="2">The sequence shown here is derived from an EMBL/GenBank/DDBJ whole genome shotgun (WGS) entry which is preliminary data.</text>
</comment>
<dbReference type="Proteomes" id="UP001144280">
    <property type="component" value="Unassembled WGS sequence"/>
</dbReference>
<keyword evidence="3" id="KW-1185">Reference proteome</keyword>
<gene>
    <name evidence="2" type="ORF">Pa4123_09370</name>
</gene>
<dbReference type="EMBL" id="BSDI01000004">
    <property type="protein sequence ID" value="GLH95665.1"/>
    <property type="molecule type" value="Genomic_DNA"/>
</dbReference>
<feature type="transmembrane region" description="Helical" evidence="1">
    <location>
        <begin position="6"/>
        <end position="27"/>
    </location>
</feature>